<dbReference type="Pfam" id="PF00561">
    <property type="entry name" value="Abhydrolase_1"/>
    <property type="match status" value="1"/>
</dbReference>
<dbReference type="SUPFAM" id="SSF53474">
    <property type="entry name" value="alpha/beta-Hydrolases"/>
    <property type="match status" value="1"/>
</dbReference>
<evidence type="ECO:0000259" key="2">
    <source>
        <dbReference type="Pfam" id="PF00561"/>
    </source>
</evidence>
<evidence type="ECO:0000313" key="4">
    <source>
        <dbReference type="Proteomes" id="UP000198534"/>
    </source>
</evidence>
<name>A0A1H3B399_9BACL</name>
<evidence type="ECO:0000313" key="3">
    <source>
        <dbReference type="EMBL" id="SDX36148.1"/>
    </source>
</evidence>
<dbReference type="STRING" id="1048340.SAMN05444487_11516"/>
<dbReference type="InterPro" id="IPR029058">
    <property type="entry name" value="AB_hydrolase_fold"/>
</dbReference>
<dbReference type="GO" id="GO:0016787">
    <property type="term" value="F:hydrolase activity"/>
    <property type="evidence" value="ECO:0007669"/>
    <property type="project" value="UniProtKB-KW"/>
</dbReference>
<dbReference type="InterPro" id="IPR050266">
    <property type="entry name" value="AB_hydrolase_sf"/>
</dbReference>
<proteinExistence type="predicted"/>
<dbReference type="InterPro" id="IPR000073">
    <property type="entry name" value="AB_hydrolase_1"/>
</dbReference>
<dbReference type="PANTHER" id="PTHR43798">
    <property type="entry name" value="MONOACYLGLYCEROL LIPASE"/>
    <property type="match status" value="1"/>
</dbReference>
<keyword evidence="4" id="KW-1185">Reference proteome</keyword>
<protein>
    <submittedName>
        <fullName evidence="3">2-succinyl-6-hydroxy-2,4-cyclohexadiene-1-carboxylate synthase</fullName>
    </submittedName>
</protein>
<dbReference type="GO" id="GO:0016020">
    <property type="term" value="C:membrane"/>
    <property type="evidence" value="ECO:0007669"/>
    <property type="project" value="TreeGrafter"/>
</dbReference>
<dbReference type="OrthoDB" id="252464at2"/>
<sequence>MKKPFHYCTTDHTILHGTIHSEEGEPLIFLHYMGGNEAIWNGVIPFFIENYRVITINLRGHGYSEDRGKGYDFDTLAEDIALGLDHLGITAAHFVGSSLGAYVATSFAARWPERCLSLVNSEGALQNDTGPGGKFTESKEERMAKLGSRSETTYSSKEAYIQHLKAVWLPWSEVKERTLEGLEVDQREDGRVATKPSHNSSMQLLEHLFNVQLEDWYTNVQCPVLFLPAEVEGDLEGKLTFIKDKLEPILTISKTEVIPGTTHAMMFDHYEEMSHAILSFHKEMTSLSGELKN</sequence>
<keyword evidence="1" id="KW-0378">Hydrolase</keyword>
<dbReference type="RefSeq" id="WP_091742079.1">
    <property type="nucleotide sequence ID" value="NZ_FNNQ01000015.1"/>
</dbReference>
<dbReference type="Proteomes" id="UP000198534">
    <property type="component" value="Unassembled WGS sequence"/>
</dbReference>
<feature type="domain" description="AB hydrolase-1" evidence="2">
    <location>
        <begin position="26"/>
        <end position="129"/>
    </location>
</feature>
<accession>A0A1H3B399</accession>
<dbReference type="PANTHER" id="PTHR43798:SF31">
    <property type="entry name" value="AB HYDROLASE SUPERFAMILY PROTEIN YCLE"/>
    <property type="match status" value="1"/>
</dbReference>
<dbReference type="EMBL" id="FNNQ01000015">
    <property type="protein sequence ID" value="SDX36148.1"/>
    <property type="molecule type" value="Genomic_DNA"/>
</dbReference>
<gene>
    <name evidence="3" type="ORF">SAMN05444487_11516</name>
</gene>
<reference evidence="3 4" key="1">
    <citation type="submission" date="2016-10" db="EMBL/GenBank/DDBJ databases">
        <authorList>
            <person name="de Groot N.N."/>
        </authorList>
    </citation>
    <scope>NUCLEOTIDE SEQUENCE [LARGE SCALE GENOMIC DNA]</scope>
    <source>
        <strain evidence="3 4">DSM 45610</strain>
    </source>
</reference>
<dbReference type="Gene3D" id="3.40.50.1820">
    <property type="entry name" value="alpha/beta hydrolase"/>
    <property type="match status" value="1"/>
</dbReference>
<dbReference type="PRINTS" id="PR00111">
    <property type="entry name" value="ABHYDROLASE"/>
</dbReference>
<organism evidence="3 4">
    <name type="scientific">Marininema mesophilum</name>
    <dbReference type="NCBI Taxonomy" id="1048340"/>
    <lineage>
        <taxon>Bacteria</taxon>
        <taxon>Bacillati</taxon>
        <taxon>Bacillota</taxon>
        <taxon>Bacilli</taxon>
        <taxon>Bacillales</taxon>
        <taxon>Thermoactinomycetaceae</taxon>
        <taxon>Marininema</taxon>
    </lineage>
</organism>
<dbReference type="AlphaFoldDB" id="A0A1H3B399"/>
<evidence type="ECO:0000256" key="1">
    <source>
        <dbReference type="ARBA" id="ARBA00022801"/>
    </source>
</evidence>